<evidence type="ECO:0000313" key="6">
    <source>
        <dbReference type="EMBL" id="SHO47648.1"/>
    </source>
</evidence>
<dbReference type="InterPro" id="IPR050922">
    <property type="entry name" value="LytR/CpsA/Psr_CW_biosynth"/>
</dbReference>
<dbReference type="InterPro" id="IPR008756">
    <property type="entry name" value="Peptidase_M56"/>
</dbReference>
<keyword evidence="3" id="KW-0472">Membrane</keyword>
<dbReference type="AlphaFoldDB" id="A0A1M7Y5S3"/>
<reference evidence="6 7" key="1">
    <citation type="submission" date="2016-12" db="EMBL/GenBank/DDBJ databases">
        <authorList>
            <person name="Song W.-J."/>
            <person name="Kurnit D.M."/>
        </authorList>
    </citation>
    <scope>NUCLEOTIDE SEQUENCE [LARGE SCALE GENOMIC DNA]</scope>
    <source>
        <strain evidence="6 7">DSM 12503</strain>
    </source>
</reference>
<feature type="transmembrane region" description="Helical" evidence="3">
    <location>
        <begin position="340"/>
        <end position="362"/>
    </location>
</feature>
<protein>
    <submittedName>
        <fullName evidence="6">Transcriptional attenuator, LytR family</fullName>
    </submittedName>
</protein>
<keyword evidence="3" id="KW-1133">Transmembrane helix</keyword>
<dbReference type="InterPro" id="IPR004474">
    <property type="entry name" value="LytR_CpsA_psr"/>
</dbReference>
<feature type="transmembrane region" description="Helical" evidence="3">
    <location>
        <begin position="249"/>
        <end position="268"/>
    </location>
</feature>
<evidence type="ECO:0000259" key="4">
    <source>
        <dbReference type="Pfam" id="PF03816"/>
    </source>
</evidence>
<evidence type="ECO:0000256" key="3">
    <source>
        <dbReference type="SAM" id="Phobius"/>
    </source>
</evidence>
<feature type="compositionally biased region" description="Polar residues" evidence="2">
    <location>
        <begin position="85"/>
        <end position="99"/>
    </location>
</feature>
<dbReference type="STRING" id="1121345.SAMN02745217_01605"/>
<dbReference type="PANTHER" id="PTHR33392:SF6">
    <property type="entry name" value="POLYISOPRENYL-TEICHOIC ACID--PEPTIDOGLYCAN TEICHOIC ACID TRANSFERASE TAGU"/>
    <property type="match status" value="1"/>
</dbReference>
<feature type="transmembrane region" description="Helical" evidence="3">
    <location>
        <begin position="6"/>
        <end position="25"/>
    </location>
</feature>
<organism evidence="6 7">
    <name type="scientific">Anaerocolumna xylanovorans DSM 12503</name>
    <dbReference type="NCBI Taxonomy" id="1121345"/>
    <lineage>
        <taxon>Bacteria</taxon>
        <taxon>Bacillati</taxon>
        <taxon>Bacillota</taxon>
        <taxon>Clostridia</taxon>
        <taxon>Lachnospirales</taxon>
        <taxon>Lachnospiraceae</taxon>
        <taxon>Anaerocolumna</taxon>
    </lineage>
</organism>
<dbReference type="Proteomes" id="UP000184612">
    <property type="component" value="Unassembled WGS sequence"/>
</dbReference>
<sequence length="646" mass="72024">MSSLFLTVLSLSLACSLAILCVILLNKIFRKNYSRQWIYIIWAVIALRLIVPVNIGVIDLPKILNIDINSQEVIPAADSAANTNSIQSGGDTAGKTGQPSADVVSKEENAAKPDTVTKTEVMTNKEMPAQKGLSFPKADTMAVIWIAGVILFLFYHMTAYLYYRRKVARWSIALQNKEVLERFNGLCQEIGIKRKIKLVTSTQVPSPVLIGFLRPCIVLPMADFTGEQYYFILKHELIHYKHHDLAYKFILLLANSLHWFNPLVYYMVYLANNDIELYCDETLVAQKNLDYRENYSKILLQVMTGTGKNNILLSTGFSGKKKQIKNRFFQIMNAKPTKKGLCFIVGMVCLIVLAGNLASQLLPAKASNVPVNDMQTNLINKEAASDLLQVTAKPGNILVVGIDGIGGLDRADSILVAGVNPDTKGIYLTSFLRDMYLEIPDHGKNKLMAAYELGDAKLVKETLEANFGFTIDYTVTVNMKAFENIIDSIGGVNVELSEEEAEYLNRTNYISNKKYRTVKQGEQILNGNQALGYARIRKVPTLQGERDDLGRTARLRKMLSGIVEEYSKKDINELIPIWNNALSYVDTDLTLDQIMPYLTIVLQKEVKTNTLSIPAEGSYTPGVQDGMSVLVPDLEANKAALAQIYN</sequence>
<feature type="region of interest" description="Disordered" evidence="2">
    <location>
        <begin position="85"/>
        <end position="110"/>
    </location>
</feature>
<dbReference type="PANTHER" id="PTHR33392">
    <property type="entry name" value="POLYISOPRENYL-TEICHOIC ACID--PEPTIDOGLYCAN TEICHOIC ACID TRANSFERASE TAGU"/>
    <property type="match status" value="1"/>
</dbReference>
<comment type="similarity">
    <text evidence="1">Belongs to the LytR/CpsA/Psr (LCP) family.</text>
</comment>
<keyword evidence="7" id="KW-1185">Reference proteome</keyword>
<dbReference type="RefSeq" id="WP_073588304.1">
    <property type="nucleotide sequence ID" value="NZ_FRFD01000004.1"/>
</dbReference>
<evidence type="ECO:0000256" key="2">
    <source>
        <dbReference type="SAM" id="MobiDB-lite"/>
    </source>
</evidence>
<gene>
    <name evidence="6" type="ORF">SAMN02745217_01605</name>
</gene>
<feature type="domain" description="Cell envelope-related transcriptional attenuator" evidence="4">
    <location>
        <begin position="410"/>
        <end position="566"/>
    </location>
</feature>
<dbReference type="EMBL" id="FRFD01000004">
    <property type="protein sequence ID" value="SHO47648.1"/>
    <property type="molecule type" value="Genomic_DNA"/>
</dbReference>
<evidence type="ECO:0000259" key="5">
    <source>
        <dbReference type="Pfam" id="PF05569"/>
    </source>
</evidence>
<feature type="transmembrane region" description="Helical" evidence="3">
    <location>
        <begin position="37"/>
        <end position="58"/>
    </location>
</feature>
<name>A0A1M7Y5S3_9FIRM</name>
<evidence type="ECO:0000256" key="1">
    <source>
        <dbReference type="ARBA" id="ARBA00006068"/>
    </source>
</evidence>
<dbReference type="Gene3D" id="3.40.630.190">
    <property type="entry name" value="LCP protein"/>
    <property type="match status" value="1"/>
</dbReference>
<keyword evidence="3" id="KW-0812">Transmembrane</keyword>
<feature type="transmembrane region" description="Helical" evidence="3">
    <location>
        <begin position="298"/>
        <end position="319"/>
    </location>
</feature>
<accession>A0A1M7Y5S3</accession>
<dbReference type="NCBIfam" id="TIGR00350">
    <property type="entry name" value="lytR_cpsA_psr"/>
    <property type="match status" value="1"/>
</dbReference>
<dbReference type="Pfam" id="PF05569">
    <property type="entry name" value="Peptidase_M56"/>
    <property type="match status" value="1"/>
</dbReference>
<evidence type="ECO:0000313" key="7">
    <source>
        <dbReference type="Proteomes" id="UP000184612"/>
    </source>
</evidence>
<proteinExistence type="inferred from homology"/>
<dbReference type="CDD" id="cd07341">
    <property type="entry name" value="M56_BlaR1_MecR1_like"/>
    <property type="match status" value="1"/>
</dbReference>
<feature type="domain" description="Peptidase M56" evidence="5">
    <location>
        <begin position="7"/>
        <end position="329"/>
    </location>
</feature>
<feature type="transmembrane region" description="Helical" evidence="3">
    <location>
        <begin position="142"/>
        <end position="163"/>
    </location>
</feature>
<dbReference type="Pfam" id="PF03816">
    <property type="entry name" value="LytR_cpsA_psr"/>
    <property type="match status" value="1"/>
</dbReference>